<dbReference type="InterPro" id="IPR029058">
    <property type="entry name" value="AB_hydrolase_fold"/>
</dbReference>
<accession>A0A2M8L1M1</accession>
<dbReference type="Proteomes" id="UP000229766">
    <property type="component" value="Unassembled WGS sequence"/>
</dbReference>
<dbReference type="InterPro" id="IPR050266">
    <property type="entry name" value="AB_hydrolase_sf"/>
</dbReference>
<evidence type="ECO:0000313" key="3">
    <source>
        <dbReference type="Proteomes" id="UP000229766"/>
    </source>
</evidence>
<dbReference type="GO" id="GO:0016020">
    <property type="term" value="C:membrane"/>
    <property type="evidence" value="ECO:0007669"/>
    <property type="project" value="TreeGrafter"/>
</dbReference>
<organism evidence="2 3">
    <name type="scientific">Candidatus Shapirobacteria bacterium CG10_big_fil_rev_8_21_14_0_10_36_6</name>
    <dbReference type="NCBI Taxonomy" id="1974886"/>
    <lineage>
        <taxon>Bacteria</taxon>
        <taxon>Candidatus Shapironibacteriota</taxon>
    </lineage>
</organism>
<dbReference type="Gene3D" id="3.40.50.1820">
    <property type="entry name" value="alpha/beta hydrolase"/>
    <property type="match status" value="1"/>
</dbReference>
<dbReference type="SUPFAM" id="SSF53474">
    <property type="entry name" value="alpha/beta-Hydrolases"/>
    <property type="match status" value="1"/>
</dbReference>
<evidence type="ECO:0000313" key="2">
    <source>
        <dbReference type="EMBL" id="PJE66777.1"/>
    </source>
</evidence>
<sequence>METKLNNMVVNYQLKGQGKTLLFLHGWSRGINKEKYNELVTLLAKKYKVLTVDFPGFGGTSEPSKPWTVEDFAKWLANFLKKEKINPDIIMGHSFGGRVVIKGISKGLFSRGKLILVASAGIERKSFKVKTLIFISSLIPKIIKNLINFGSKDWREVSGVMKETMGLIVGENLENDISRITVPTLLIWGNEDNTTPLWQGKVINSLITNSELKIIDGANHGVPYRRAGDVAKLIIDWVK</sequence>
<feature type="domain" description="AB hydrolase-1" evidence="1">
    <location>
        <begin position="21"/>
        <end position="232"/>
    </location>
</feature>
<dbReference type="PANTHER" id="PTHR43798:SF33">
    <property type="entry name" value="HYDROLASE, PUTATIVE (AFU_ORTHOLOGUE AFUA_2G14860)-RELATED"/>
    <property type="match status" value="1"/>
</dbReference>
<dbReference type="InterPro" id="IPR000073">
    <property type="entry name" value="AB_hydrolase_1"/>
</dbReference>
<dbReference type="Pfam" id="PF12697">
    <property type="entry name" value="Abhydrolase_6"/>
    <property type="match status" value="1"/>
</dbReference>
<name>A0A2M8L1M1_9BACT</name>
<dbReference type="PANTHER" id="PTHR43798">
    <property type="entry name" value="MONOACYLGLYCEROL LIPASE"/>
    <property type="match status" value="1"/>
</dbReference>
<protein>
    <recommendedName>
        <fullName evidence="1">AB hydrolase-1 domain-containing protein</fullName>
    </recommendedName>
</protein>
<dbReference type="PRINTS" id="PR00111">
    <property type="entry name" value="ABHYDROLASE"/>
</dbReference>
<proteinExistence type="predicted"/>
<comment type="caution">
    <text evidence="2">The sequence shown here is derived from an EMBL/GenBank/DDBJ whole genome shotgun (WGS) entry which is preliminary data.</text>
</comment>
<evidence type="ECO:0000259" key="1">
    <source>
        <dbReference type="Pfam" id="PF12697"/>
    </source>
</evidence>
<reference evidence="3" key="1">
    <citation type="submission" date="2017-09" db="EMBL/GenBank/DDBJ databases">
        <title>Depth-based differentiation of microbial function through sediment-hosted aquifers and enrichment of novel symbionts in the deep terrestrial subsurface.</title>
        <authorList>
            <person name="Probst A.J."/>
            <person name="Ladd B."/>
            <person name="Jarett J.K."/>
            <person name="Geller-Mcgrath D.E."/>
            <person name="Sieber C.M.K."/>
            <person name="Emerson J.B."/>
            <person name="Anantharaman K."/>
            <person name="Thomas B.C."/>
            <person name="Malmstrom R."/>
            <person name="Stieglmeier M."/>
            <person name="Klingl A."/>
            <person name="Woyke T."/>
            <person name="Ryan C.M."/>
            <person name="Banfield J.F."/>
        </authorList>
    </citation>
    <scope>NUCLEOTIDE SEQUENCE [LARGE SCALE GENOMIC DNA]</scope>
</reference>
<gene>
    <name evidence="2" type="ORF">COU93_02435</name>
</gene>
<dbReference type="AlphaFoldDB" id="A0A2M8L1M1"/>
<dbReference type="EMBL" id="PFEI01000139">
    <property type="protein sequence ID" value="PJE66777.1"/>
    <property type="molecule type" value="Genomic_DNA"/>
</dbReference>